<feature type="compositionally biased region" description="Polar residues" evidence="1">
    <location>
        <begin position="31"/>
        <end position="49"/>
    </location>
</feature>
<name>A0A1D2JCZ7_PARBR</name>
<feature type="region of interest" description="Disordered" evidence="1">
    <location>
        <begin position="31"/>
        <end position="50"/>
    </location>
</feature>
<accession>A0A1D2JCZ7</accession>
<reference evidence="2 3" key="1">
    <citation type="submission" date="2016-06" db="EMBL/GenBank/DDBJ databases">
        <authorList>
            <person name="Kjaerup R.B."/>
            <person name="Dalgaard T.S."/>
            <person name="Juul-Madsen H.R."/>
        </authorList>
    </citation>
    <scope>NUCLEOTIDE SEQUENCE [LARGE SCALE GENOMIC DNA]</scope>
    <source>
        <strain evidence="2 3">Pb300</strain>
    </source>
</reference>
<protein>
    <submittedName>
        <fullName evidence="2">Uncharacterized protein</fullName>
    </submittedName>
</protein>
<comment type="caution">
    <text evidence="2">The sequence shown here is derived from an EMBL/GenBank/DDBJ whole genome shotgun (WGS) entry which is preliminary data.</text>
</comment>
<organism evidence="2 3">
    <name type="scientific">Paracoccidioides brasiliensis</name>
    <dbReference type="NCBI Taxonomy" id="121759"/>
    <lineage>
        <taxon>Eukaryota</taxon>
        <taxon>Fungi</taxon>
        <taxon>Dikarya</taxon>
        <taxon>Ascomycota</taxon>
        <taxon>Pezizomycotina</taxon>
        <taxon>Eurotiomycetes</taxon>
        <taxon>Eurotiomycetidae</taxon>
        <taxon>Onygenales</taxon>
        <taxon>Ajellomycetaceae</taxon>
        <taxon>Paracoccidioides</taxon>
    </lineage>
</organism>
<evidence type="ECO:0000313" key="2">
    <source>
        <dbReference type="EMBL" id="ODH26466.1"/>
    </source>
</evidence>
<dbReference type="VEuPathDB" id="FungiDB:PABG_01597"/>
<proteinExistence type="predicted"/>
<evidence type="ECO:0000256" key="1">
    <source>
        <dbReference type="SAM" id="MobiDB-lite"/>
    </source>
</evidence>
<dbReference type="EMBL" id="LZYO01000186">
    <property type="protein sequence ID" value="ODH26466.1"/>
    <property type="molecule type" value="Genomic_DNA"/>
</dbReference>
<gene>
    <name evidence="2" type="ORF">ACO22_04596</name>
</gene>
<dbReference type="AlphaFoldDB" id="A0A1D2JCZ7"/>
<evidence type="ECO:0000313" key="3">
    <source>
        <dbReference type="Proteomes" id="UP000242814"/>
    </source>
</evidence>
<sequence>MTCVLRVIDVRYLLPQRVAFRATLNSGSLAKASSSNVDNESKTNTASSPRTRRWAGYHVASRLEKFDKEYSSSVIQLIALAVVHQRHSENVQRNVPKYTIPSEVPMHFIARSCVAQISGPGRKFDGAAPDMNNRNPNPSLNPLQVMRAKQYLGRTKHPYAYHGQSQG</sequence>
<dbReference type="Proteomes" id="UP000242814">
    <property type="component" value="Unassembled WGS sequence"/>
</dbReference>